<dbReference type="EMBL" id="PXOH01000001">
    <property type="protein sequence ID" value="PSF39269.1"/>
    <property type="molecule type" value="Genomic_DNA"/>
</dbReference>
<dbReference type="SUPFAM" id="SSF52743">
    <property type="entry name" value="Subtilisin-like"/>
    <property type="match status" value="1"/>
</dbReference>
<dbReference type="OrthoDB" id="9798386at2"/>
<proteinExistence type="predicted"/>
<dbReference type="Proteomes" id="UP000239001">
    <property type="component" value="Unassembled WGS sequence"/>
</dbReference>
<evidence type="ECO:0000313" key="2">
    <source>
        <dbReference type="Proteomes" id="UP000239001"/>
    </source>
</evidence>
<reference evidence="1 2" key="2">
    <citation type="submission" date="2018-03" db="EMBL/GenBank/DDBJ databases">
        <authorList>
            <person name="Keele B.F."/>
        </authorList>
    </citation>
    <scope>NUCLEOTIDE SEQUENCE [LARGE SCALE GENOMIC DNA]</scope>
    <source>
        <strain evidence="1 2">CCALA 016</strain>
    </source>
</reference>
<name>A0A2T1M357_9CHRO</name>
<dbReference type="AlphaFoldDB" id="A0A2T1M357"/>
<protein>
    <recommendedName>
        <fullName evidence="3">Peptidase S8/S53 domain-containing protein</fullName>
    </recommendedName>
</protein>
<sequence>MATPHVAGVAALWAEKLKKNGQFNTQELIKCVNNSATTEKLDPDECDVSDVGKGLIRVPQD</sequence>
<dbReference type="Gene3D" id="3.40.50.200">
    <property type="entry name" value="Peptidase S8/S53 domain"/>
    <property type="match status" value="1"/>
</dbReference>
<gene>
    <name evidence="1" type="ORF">C7H19_00315</name>
</gene>
<evidence type="ECO:0008006" key="3">
    <source>
        <dbReference type="Google" id="ProtNLM"/>
    </source>
</evidence>
<organism evidence="1 2">
    <name type="scientific">Aphanothece hegewaldii CCALA 016</name>
    <dbReference type="NCBI Taxonomy" id="2107694"/>
    <lineage>
        <taxon>Bacteria</taxon>
        <taxon>Bacillati</taxon>
        <taxon>Cyanobacteriota</taxon>
        <taxon>Cyanophyceae</taxon>
        <taxon>Oscillatoriophycideae</taxon>
        <taxon>Chroococcales</taxon>
        <taxon>Aphanothecaceae</taxon>
        <taxon>Aphanothece</taxon>
    </lineage>
</organism>
<comment type="caution">
    <text evidence="1">The sequence shown here is derived from an EMBL/GenBank/DDBJ whole genome shotgun (WGS) entry which is preliminary data.</text>
</comment>
<evidence type="ECO:0000313" key="1">
    <source>
        <dbReference type="EMBL" id="PSF39269.1"/>
    </source>
</evidence>
<accession>A0A2T1M357</accession>
<dbReference type="InterPro" id="IPR036852">
    <property type="entry name" value="Peptidase_S8/S53_dom_sf"/>
</dbReference>
<reference evidence="1 2" key="1">
    <citation type="submission" date="2018-03" db="EMBL/GenBank/DDBJ databases">
        <title>The ancient ancestry and fast evolution of plastids.</title>
        <authorList>
            <person name="Moore K.R."/>
            <person name="Magnabosco C."/>
            <person name="Momper L."/>
            <person name="Gold D.A."/>
            <person name="Bosak T."/>
            <person name="Fournier G.P."/>
        </authorList>
    </citation>
    <scope>NUCLEOTIDE SEQUENCE [LARGE SCALE GENOMIC DNA]</scope>
    <source>
        <strain evidence="1 2">CCALA 016</strain>
    </source>
</reference>
<keyword evidence="2" id="KW-1185">Reference proteome</keyword>
<dbReference type="GO" id="GO:0006508">
    <property type="term" value="P:proteolysis"/>
    <property type="evidence" value="ECO:0007669"/>
    <property type="project" value="InterPro"/>
</dbReference>
<dbReference type="GO" id="GO:0004252">
    <property type="term" value="F:serine-type endopeptidase activity"/>
    <property type="evidence" value="ECO:0007669"/>
    <property type="project" value="InterPro"/>
</dbReference>